<keyword evidence="10 15" id="KW-0496">Mitochondrion</keyword>
<evidence type="ECO:0000256" key="2">
    <source>
        <dbReference type="ARBA" id="ARBA00004173"/>
    </source>
</evidence>
<evidence type="ECO:0000256" key="1">
    <source>
        <dbReference type="ARBA" id="ARBA00002294"/>
    </source>
</evidence>
<evidence type="ECO:0000256" key="11">
    <source>
        <dbReference type="ARBA" id="ARBA00023315"/>
    </source>
</evidence>
<dbReference type="Pfam" id="PF04768">
    <property type="entry name" value="NAT"/>
    <property type="match status" value="1"/>
</dbReference>
<dbReference type="FunFam" id="3.40.630.30:FF:000049">
    <property type="entry name" value="Amino-acid acetyltransferase, mitochondrial"/>
    <property type="match status" value="1"/>
</dbReference>
<feature type="domain" description="N-acetyltransferase" evidence="16">
    <location>
        <begin position="481"/>
        <end position="649"/>
    </location>
</feature>
<keyword evidence="7 15" id="KW-0028">Amino-acid biosynthesis</keyword>
<dbReference type="EC" id="2.3.1.1" evidence="5 15"/>
<dbReference type="GO" id="GO:0004042">
    <property type="term" value="F:L-glutamate N-acetyltransferase activity"/>
    <property type="evidence" value="ECO:0007669"/>
    <property type="project" value="InterPro"/>
</dbReference>
<dbReference type="InterPro" id="IPR006855">
    <property type="entry name" value="Vertebrate-like_GNAT_dom"/>
</dbReference>
<keyword evidence="11 15" id="KW-0012">Acyltransferase</keyword>
<keyword evidence="9" id="KW-0809">Transit peptide</keyword>
<evidence type="ECO:0000256" key="14">
    <source>
        <dbReference type="ARBA" id="ARBA00048372"/>
    </source>
</evidence>
<sequence length="659" mass="72946">MTWSCLGRQASNWGHKTSVTTKLNWSTFSSLHNSKHDHSSLMNSSPDSSNAKSIVERDKVARWMSTPSATRAMNKALDRDVIVSVLEASATRRDAKCYLHKYTSEKRKLYEADGRAVKDESKGAVDVAVVKIRLPQELSSNTLCGIARTMSQLRVLGLISLIIVDCGAGADRQVFEDEALRLCEAIDSFGGPGAKLADHVFLDRNHSLIGSAKPTTSKSMFVQDEGVLNKALQHGMIVVIPSIARQDEVSVPSPAEANEAMLALTRYLAGSQIDLNRSESQMLPVQESRVEKIASVERIIILDPVGGTPMARRPDVSHRLINLEQEYDVLLKFLTVEKTSYCDSNGKLPAQDNHHAANLSLAKAALTFLPPSSSALITTPRAAANNGSDTLQNLSDRTTRHPLLGFHDMVTTRKQKNPLLHNLLTNRPAFSPSLPLQRMPDEKRGCLQNTAFGSATLVKRGMPVIIHPDPRVQQWRPAKPGSPRLRLTDSCIDLPRLVYLIEDSFGRKLDVQDYLKRVDDNLAGIIIAGEYEGAAILTWELPTGISKETAHDTNRYVPYLDKFAVLKSQQGGSSVADIVFNAMVQDCFPGGVCWRSRKDNPVNKWYFERSTGTRQLTGSNWAMFWTTTDVKDRGSTLEDYESVCRGVEPSWADKKHVLD</sequence>
<dbReference type="OrthoDB" id="5585968at2759"/>
<evidence type="ECO:0000313" key="17">
    <source>
        <dbReference type="EMBL" id="QPH09993.1"/>
    </source>
</evidence>
<evidence type="ECO:0000256" key="9">
    <source>
        <dbReference type="ARBA" id="ARBA00022946"/>
    </source>
</evidence>
<dbReference type="UniPathway" id="UPA00068">
    <property type="reaction ID" value="UER00106"/>
</dbReference>
<dbReference type="GO" id="GO:0006592">
    <property type="term" value="P:ornithine biosynthetic process"/>
    <property type="evidence" value="ECO:0007669"/>
    <property type="project" value="TreeGrafter"/>
</dbReference>
<comment type="similarity">
    <text evidence="4 15">Belongs to the acetyltransferase family.</text>
</comment>
<comment type="function">
    <text evidence="1 15">N-acetylglutamate synthase involved in arginine biosynthesis.</text>
</comment>
<comment type="pathway">
    <text evidence="3 15">Amino-acid biosynthesis; L-arginine biosynthesis; N(2)-acetyl-L-ornithine from L-glutamate: step 1/4.</text>
</comment>
<name>A0A7U3PZR6_EPIFF</name>
<proteinExistence type="inferred from homology"/>
<evidence type="ECO:0000256" key="12">
    <source>
        <dbReference type="ARBA" id="ARBA00030346"/>
    </source>
</evidence>
<evidence type="ECO:0000256" key="5">
    <source>
        <dbReference type="ARBA" id="ARBA00012697"/>
    </source>
</evidence>
<dbReference type="PANTHER" id="PTHR23342">
    <property type="entry name" value="N-ACETYLGLUTAMATE SYNTHASE"/>
    <property type="match status" value="1"/>
</dbReference>
<evidence type="ECO:0000259" key="16">
    <source>
        <dbReference type="PROSITE" id="PS51731"/>
    </source>
</evidence>
<dbReference type="Proteomes" id="UP000594364">
    <property type="component" value="Chromosome 5"/>
</dbReference>
<dbReference type="Gene3D" id="3.40.630.30">
    <property type="match status" value="1"/>
</dbReference>
<evidence type="ECO:0000256" key="4">
    <source>
        <dbReference type="ARBA" id="ARBA00008694"/>
    </source>
</evidence>
<evidence type="ECO:0000256" key="15">
    <source>
        <dbReference type="PIRNR" id="PIRNR007892"/>
    </source>
</evidence>
<evidence type="ECO:0000256" key="8">
    <source>
        <dbReference type="ARBA" id="ARBA00022679"/>
    </source>
</evidence>
<evidence type="ECO:0000256" key="6">
    <source>
        <dbReference type="ARBA" id="ARBA00018802"/>
    </source>
</evidence>
<evidence type="ECO:0000313" key="18">
    <source>
        <dbReference type="Proteomes" id="UP000594364"/>
    </source>
</evidence>
<dbReference type="InterPro" id="IPR011190">
    <property type="entry name" value="GlcNAc_Synth_fun"/>
</dbReference>
<evidence type="ECO:0000256" key="3">
    <source>
        <dbReference type="ARBA" id="ARBA00004925"/>
    </source>
</evidence>
<dbReference type="GO" id="GO:0005759">
    <property type="term" value="C:mitochondrial matrix"/>
    <property type="evidence" value="ECO:0007669"/>
    <property type="project" value="TreeGrafter"/>
</dbReference>
<organism evidence="17 18">
    <name type="scientific">Epichloe festucae (strain Fl1)</name>
    <dbReference type="NCBI Taxonomy" id="877507"/>
    <lineage>
        <taxon>Eukaryota</taxon>
        <taxon>Fungi</taxon>
        <taxon>Dikarya</taxon>
        <taxon>Ascomycota</taxon>
        <taxon>Pezizomycotina</taxon>
        <taxon>Sordariomycetes</taxon>
        <taxon>Hypocreomycetidae</taxon>
        <taxon>Hypocreales</taxon>
        <taxon>Clavicipitaceae</taxon>
        <taxon>Epichloe</taxon>
    </lineage>
</organism>
<dbReference type="PROSITE" id="PS51731">
    <property type="entry name" value="GNAT_NAGS"/>
    <property type="match status" value="1"/>
</dbReference>
<accession>A0A7U3PZR6</accession>
<comment type="subcellular location">
    <subcellularLocation>
        <location evidence="2 15">Mitochondrion</location>
    </subcellularLocation>
</comment>
<protein>
    <recommendedName>
        <fullName evidence="6 15">Amino-acid acetyltransferase, mitochondrial</fullName>
        <ecNumber evidence="5 15">2.3.1.1</ecNumber>
    </recommendedName>
    <alternativeName>
        <fullName evidence="12 15">Glutamate N-acetyltransferase</fullName>
    </alternativeName>
    <alternativeName>
        <fullName evidence="13 15">N-acetylglutamate synthase</fullName>
    </alternativeName>
</protein>
<reference evidence="17 18" key="1">
    <citation type="journal article" date="2018" name="PLoS Genet.">
        <title>Repeat elements organise 3D genome structure and mediate transcription in the filamentous fungus Epichloe festucae.</title>
        <authorList>
            <person name="Winter D.J."/>
            <person name="Ganley A.R.D."/>
            <person name="Young C.A."/>
            <person name="Liachko I."/>
            <person name="Schardl C.L."/>
            <person name="Dupont P.Y."/>
            <person name="Berry D."/>
            <person name="Ram A."/>
            <person name="Scott B."/>
            <person name="Cox M.P."/>
        </authorList>
    </citation>
    <scope>NUCLEOTIDE SEQUENCE [LARGE SCALE GENOMIC DNA]</scope>
    <source>
        <strain evidence="17 18">Fl1</strain>
    </source>
</reference>
<dbReference type="AlphaFoldDB" id="A0A7U3PZR6"/>
<keyword evidence="8 15" id="KW-0808">Transferase</keyword>
<dbReference type="PIRSF" id="PIRSF007892">
    <property type="entry name" value="NAGS_fungal"/>
    <property type="match status" value="1"/>
</dbReference>
<gene>
    <name evidence="17" type="ORF">C2857_001107</name>
</gene>
<dbReference type="PANTHER" id="PTHR23342:SF4">
    <property type="entry name" value="AMINO-ACID ACETYLTRANSFERASE, MITOCHONDRIAL"/>
    <property type="match status" value="1"/>
</dbReference>
<evidence type="ECO:0000256" key="10">
    <source>
        <dbReference type="ARBA" id="ARBA00023128"/>
    </source>
</evidence>
<keyword evidence="18" id="KW-1185">Reference proteome</keyword>
<dbReference type="EMBL" id="CP031389">
    <property type="protein sequence ID" value="QPH09993.1"/>
    <property type="molecule type" value="Genomic_DNA"/>
</dbReference>
<evidence type="ECO:0000256" key="7">
    <source>
        <dbReference type="ARBA" id="ARBA00022605"/>
    </source>
</evidence>
<evidence type="ECO:0000256" key="13">
    <source>
        <dbReference type="ARBA" id="ARBA00033251"/>
    </source>
</evidence>
<dbReference type="GO" id="GO:0006526">
    <property type="term" value="P:L-arginine biosynthetic process"/>
    <property type="evidence" value="ECO:0007669"/>
    <property type="project" value="UniProtKB-UniPathway"/>
</dbReference>
<comment type="catalytic activity">
    <reaction evidence="14 15">
        <text>L-glutamate + acetyl-CoA = N-acetyl-L-glutamate + CoA + H(+)</text>
        <dbReference type="Rhea" id="RHEA:24292"/>
        <dbReference type="ChEBI" id="CHEBI:15378"/>
        <dbReference type="ChEBI" id="CHEBI:29985"/>
        <dbReference type="ChEBI" id="CHEBI:44337"/>
        <dbReference type="ChEBI" id="CHEBI:57287"/>
        <dbReference type="ChEBI" id="CHEBI:57288"/>
        <dbReference type="EC" id="2.3.1.1"/>
    </reaction>
</comment>